<dbReference type="Proteomes" id="UP001149954">
    <property type="component" value="Unassembled WGS sequence"/>
</dbReference>
<protein>
    <submittedName>
        <fullName evidence="1">Uncharacterized protein</fullName>
    </submittedName>
</protein>
<name>A0A9W9XZK0_9EURO</name>
<evidence type="ECO:0000313" key="2">
    <source>
        <dbReference type="Proteomes" id="UP001149954"/>
    </source>
</evidence>
<gene>
    <name evidence="1" type="ORF">N7463_002649</name>
</gene>
<comment type="caution">
    <text evidence="1">The sequence shown here is derived from an EMBL/GenBank/DDBJ whole genome shotgun (WGS) entry which is preliminary data.</text>
</comment>
<reference evidence="1" key="1">
    <citation type="submission" date="2022-12" db="EMBL/GenBank/DDBJ databases">
        <authorList>
            <person name="Petersen C."/>
        </authorList>
    </citation>
    <scope>NUCLEOTIDE SEQUENCE</scope>
    <source>
        <strain evidence="1">IBT 29495</strain>
    </source>
</reference>
<dbReference type="OrthoDB" id="4286303at2759"/>
<reference evidence="1" key="2">
    <citation type="journal article" date="2023" name="IMA Fungus">
        <title>Comparative genomic study of the Penicillium genus elucidates a diverse pangenome and 15 lateral gene transfer events.</title>
        <authorList>
            <person name="Petersen C."/>
            <person name="Sorensen T."/>
            <person name="Nielsen M.R."/>
            <person name="Sondergaard T.E."/>
            <person name="Sorensen J.L."/>
            <person name="Fitzpatrick D.A."/>
            <person name="Frisvad J.C."/>
            <person name="Nielsen K.L."/>
        </authorList>
    </citation>
    <scope>NUCLEOTIDE SEQUENCE</scope>
    <source>
        <strain evidence="1">IBT 29495</strain>
    </source>
</reference>
<evidence type="ECO:0000313" key="1">
    <source>
        <dbReference type="EMBL" id="KAJ5513097.1"/>
    </source>
</evidence>
<keyword evidence="2" id="KW-1185">Reference proteome</keyword>
<organism evidence="1 2">
    <name type="scientific">Penicillium fimorum</name>
    <dbReference type="NCBI Taxonomy" id="1882269"/>
    <lineage>
        <taxon>Eukaryota</taxon>
        <taxon>Fungi</taxon>
        <taxon>Dikarya</taxon>
        <taxon>Ascomycota</taxon>
        <taxon>Pezizomycotina</taxon>
        <taxon>Eurotiomycetes</taxon>
        <taxon>Eurotiomycetidae</taxon>
        <taxon>Eurotiales</taxon>
        <taxon>Aspergillaceae</taxon>
        <taxon>Penicillium</taxon>
    </lineage>
</organism>
<proteinExistence type="predicted"/>
<dbReference type="EMBL" id="JAPWDS010000002">
    <property type="protein sequence ID" value="KAJ5513097.1"/>
    <property type="molecule type" value="Genomic_DNA"/>
</dbReference>
<sequence>MSRATCDFERGMSIKNMKQIWQALGIFSRHEDRRAVGRIVELVVYAPIYGTYFNKRHSRYREYRLRKPDLLLDLSAQLDELPAAVRAHVPDNDELCLRLHDLLRFLRYTHSEQGWKPEEWEFLESVNDGSI</sequence>
<dbReference type="AlphaFoldDB" id="A0A9W9XZK0"/>
<accession>A0A9W9XZK0</accession>